<dbReference type="EMBL" id="QJTD01000039">
    <property type="protein sequence ID" value="PYE78336.1"/>
    <property type="molecule type" value="Genomic_DNA"/>
</dbReference>
<reference evidence="2 3" key="1">
    <citation type="submission" date="2018-06" db="EMBL/GenBank/DDBJ databases">
        <title>Genomic Encyclopedia of Type Strains, Phase III (KMG-III): the genomes of soil and plant-associated and newly described type strains.</title>
        <authorList>
            <person name="Whitman W."/>
        </authorList>
    </citation>
    <scope>NUCLEOTIDE SEQUENCE [LARGE SCALE GENOMIC DNA]</scope>
    <source>
        <strain evidence="2 3">CECT 7945</strain>
    </source>
</reference>
<dbReference type="RefSeq" id="WP_110476695.1">
    <property type="nucleotide sequence ID" value="NZ_BMWQ01000039.1"/>
</dbReference>
<comment type="caution">
    <text evidence="2">The sequence shown here is derived from an EMBL/GenBank/DDBJ whole genome shotgun (WGS) entry which is preliminary data.</text>
</comment>
<protein>
    <submittedName>
        <fullName evidence="2">Uncharacterized protein</fullName>
    </submittedName>
</protein>
<feature type="transmembrane region" description="Helical" evidence="1">
    <location>
        <begin position="71"/>
        <end position="94"/>
    </location>
</feature>
<sequence>MKLLYKLFIGVLFWGTYFLPIFSFEKAFRILDVETNDFFGIYRDGILIFSVLSIILTFLFLWLSPKLFRKYLYRIGIIIFYLVFYYFACTSIAWDYRIIFGATWQWPEIFPELVRPQWYFYVFGALGVLFNYQFLKLTQKKTTEYKNWWQQRV</sequence>
<proteinExistence type="predicted"/>
<feature type="transmembrane region" description="Helical" evidence="1">
    <location>
        <begin position="118"/>
        <end position="135"/>
    </location>
</feature>
<keyword evidence="1" id="KW-1133">Transmembrane helix</keyword>
<dbReference type="OrthoDB" id="1491820at2"/>
<name>A0A2V4WST1_9FLAO</name>
<accession>A0A2V4WST1</accession>
<evidence type="ECO:0000256" key="1">
    <source>
        <dbReference type="SAM" id="Phobius"/>
    </source>
</evidence>
<evidence type="ECO:0000313" key="3">
    <source>
        <dbReference type="Proteomes" id="UP000248054"/>
    </source>
</evidence>
<feature type="transmembrane region" description="Helical" evidence="1">
    <location>
        <begin position="45"/>
        <end position="64"/>
    </location>
</feature>
<gene>
    <name evidence="2" type="ORF">DFQ11_1391</name>
</gene>
<keyword evidence="1" id="KW-0472">Membrane</keyword>
<dbReference type="AlphaFoldDB" id="A0A2V4WST1"/>
<keyword evidence="1" id="KW-0812">Transmembrane</keyword>
<keyword evidence="3" id="KW-1185">Reference proteome</keyword>
<evidence type="ECO:0000313" key="2">
    <source>
        <dbReference type="EMBL" id="PYE78336.1"/>
    </source>
</evidence>
<feature type="transmembrane region" description="Helical" evidence="1">
    <location>
        <begin position="7"/>
        <end position="25"/>
    </location>
</feature>
<dbReference type="Proteomes" id="UP000248054">
    <property type="component" value="Unassembled WGS sequence"/>
</dbReference>
<organism evidence="2 3">
    <name type="scientific">Winogradskyella epiphytica</name>
    <dbReference type="NCBI Taxonomy" id="262005"/>
    <lineage>
        <taxon>Bacteria</taxon>
        <taxon>Pseudomonadati</taxon>
        <taxon>Bacteroidota</taxon>
        <taxon>Flavobacteriia</taxon>
        <taxon>Flavobacteriales</taxon>
        <taxon>Flavobacteriaceae</taxon>
        <taxon>Winogradskyella</taxon>
    </lineage>
</organism>